<sequence length="200" mass="23320">MDRFPLLQEIDVKIPKTFWTHLEKDFDPHDGVEFVRVFVQDAMSTEENALDIKMPLLLSCLSMKFPNIRNFSLTCLQRYSRFCINIFRDICYFFPYLKKLRFNGSVDFPMISGTHMNVIHDCLEAGWSIQNIPRRTGSIVDLTELETLHFGSDAHITDDMIKYCLSLMPNLNVLVFHGNPHVSVQVVEDYLGHLKKIQIY</sequence>
<evidence type="ECO:0000313" key="1">
    <source>
        <dbReference type="EMBL" id="CAG7815078.1"/>
    </source>
</evidence>
<reference evidence="1" key="1">
    <citation type="submission" date="2021-06" db="EMBL/GenBank/DDBJ databases">
        <authorList>
            <person name="Hodson N. C."/>
            <person name="Mongue J. A."/>
            <person name="Jaron S. K."/>
        </authorList>
    </citation>
    <scope>NUCLEOTIDE SEQUENCE</scope>
</reference>
<dbReference type="AlphaFoldDB" id="A0A8J2KEA1"/>
<organism evidence="1 2">
    <name type="scientific">Allacma fusca</name>
    <dbReference type="NCBI Taxonomy" id="39272"/>
    <lineage>
        <taxon>Eukaryota</taxon>
        <taxon>Metazoa</taxon>
        <taxon>Ecdysozoa</taxon>
        <taxon>Arthropoda</taxon>
        <taxon>Hexapoda</taxon>
        <taxon>Collembola</taxon>
        <taxon>Symphypleona</taxon>
        <taxon>Sminthuridae</taxon>
        <taxon>Allacma</taxon>
    </lineage>
</organism>
<proteinExistence type="predicted"/>
<comment type="caution">
    <text evidence="1">The sequence shown here is derived from an EMBL/GenBank/DDBJ whole genome shotgun (WGS) entry which is preliminary data.</text>
</comment>
<dbReference type="EMBL" id="CAJVCH010334984">
    <property type="protein sequence ID" value="CAG7815078.1"/>
    <property type="molecule type" value="Genomic_DNA"/>
</dbReference>
<evidence type="ECO:0000313" key="2">
    <source>
        <dbReference type="Proteomes" id="UP000708208"/>
    </source>
</evidence>
<name>A0A8J2KEA1_9HEXA</name>
<dbReference type="Proteomes" id="UP000708208">
    <property type="component" value="Unassembled WGS sequence"/>
</dbReference>
<gene>
    <name evidence="1" type="ORF">AFUS01_LOCUS25780</name>
</gene>
<accession>A0A8J2KEA1</accession>
<protein>
    <submittedName>
        <fullName evidence="1">Uncharacterized protein</fullName>
    </submittedName>
</protein>
<keyword evidence="2" id="KW-1185">Reference proteome</keyword>